<keyword evidence="4" id="KW-0808">Transferase</keyword>
<comment type="cofactor">
    <cofactor evidence="1">
        <name>Mg(2+)</name>
        <dbReference type="ChEBI" id="CHEBI:18420"/>
    </cofactor>
</comment>
<comment type="function">
    <text evidence="2">Catalyzes the phosphorylation of D-fructose 6-phosphate, the first committing step of glycolysis. Uses inorganic phosphate (PPi) as phosphoryl donor instead of ATP like common ATP-dependent phosphofructokinases (ATP-PFKs), which renders the reaction reversible, and can thus function both in glycolysis and gluconeogenesis. Consistently, PPi-PFK can replace the enzymes of both the forward (ATP-PFK) and reverse (fructose-bisphosphatase (FBPase)) reactions.</text>
</comment>
<dbReference type="UniPathway" id="UPA00109">
    <property type="reaction ID" value="UER00182"/>
</dbReference>
<dbReference type="EMBL" id="MEUB01000051">
    <property type="protein sequence ID" value="OGC21013.1"/>
    <property type="molecule type" value="Genomic_DNA"/>
</dbReference>
<keyword evidence="7" id="KW-0460">Magnesium</keyword>
<dbReference type="InterPro" id="IPR022953">
    <property type="entry name" value="ATP_PFK"/>
</dbReference>
<dbReference type="STRING" id="1802579.A2310_00645"/>
<evidence type="ECO:0000256" key="10">
    <source>
        <dbReference type="ARBA" id="ARBA00048072"/>
    </source>
</evidence>
<dbReference type="SUPFAM" id="SSF53784">
    <property type="entry name" value="Phosphofructokinase"/>
    <property type="match status" value="1"/>
</dbReference>
<dbReference type="PANTHER" id="PTHR43650:SF1">
    <property type="entry name" value="PYROPHOSPHATE--FRUCTOSE 6-PHOSPHATE 1-PHOSPHOTRANSFERASE SUBUNIT BETA 2"/>
    <property type="match status" value="1"/>
</dbReference>
<evidence type="ECO:0000256" key="4">
    <source>
        <dbReference type="ARBA" id="ARBA00022679"/>
    </source>
</evidence>
<evidence type="ECO:0000256" key="2">
    <source>
        <dbReference type="ARBA" id="ARBA00003138"/>
    </source>
</evidence>
<proteinExistence type="inferred from homology"/>
<dbReference type="GO" id="GO:0046872">
    <property type="term" value="F:metal ion binding"/>
    <property type="evidence" value="ECO:0007669"/>
    <property type="project" value="UniProtKB-KW"/>
</dbReference>
<dbReference type="AlphaFoldDB" id="A0A1F4SMU0"/>
<evidence type="ECO:0000313" key="12">
    <source>
        <dbReference type="EMBL" id="OGC21013.1"/>
    </source>
</evidence>
<dbReference type="InterPro" id="IPR035966">
    <property type="entry name" value="PKF_sf"/>
</dbReference>
<evidence type="ECO:0000256" key="5">
    <source>
        <dbReference type="ARBA" id="ARBA00022723"/>
    </source>
</evidence>
<evidence type="ECO:0000256" key="1">
    <source>
        <dbReference type="ARBA" id="ARBA00001946"/>
    </source>
</evidence>
<keyword evidence="5" id="KW-0479">Metal-binding</keyword>
<evidence type="ECO:0000256" key="7">
    <source>
        <dbReference type="ARBA" id="ARBA00022842"/>
    </source>
</evidence>
<comment type="catalytic activity">
    <reaction evidence="10">
        <text>beta-D-fructose 6-phosphate + diphosphate = beta-D-fructose 1,6-bisphosphate + phosphate + H(+)</text>
        <dbReference type="Rhea" id="RHEA:13613"/>
        <dbReference type="ChEBI" id="CHEBI:15378"/>
        <dbReference type="ChEBI" id="CHEBI:32966"/>
        <dbReference type="ChEBI" id="CHEBI:33019"/>
        <dbReference type="ChEBI" id="CHEBI:43474"/>
        <dbReference type="ChEBI" id="CHEBI:57634"/>
        <dbReference type="EC" id="2.7.1.90"/>
    </reaction>
</comment>
<dbReference type="PANTHER" id="PTHR43650">
    <property type="entry name" value="PYROPHOSPHATE--FRUCTOSE 6-PHOSPHATE 1-PHOSPHOTRANSFERASE"/>
    <property type="match status" value="1"/>
</dbReference>
<evidence type="ECO:0000256" key="6">
    <source>
        <dbReference type="ARBA" id="ARBA00022777"/>
    </source>
</evidence>
<dbReference type="Gene3D" id="3.40.50.450">
    <property type="match status" value="1"/>
</dbReference>
<comment type="caution">
    <text evidence="12">The sequence shown here is derived from an EMBL/GenBank/DDBJ whole genome shotgun (WGS) entry which is preliminary data.</text>
</comment>
<keyword evidence="6" id="KW-0418">Kinase</keyword>
<evidence type="ECO:0000313" key="13">
    <source>
        <dbReference type="Proteomes" id="UP000178417"/>
    </source>
</evidence>
<gene>
    <name evidence="12" type="ORF">A2310_00645</name>
</gene>
<protein>
    <recommendedName>
        <fullName evidence="11">Phosphofructokinase domain-containing protein</fullName>
    </recommendedName>
</protein>
<evidence type="ECO:0000256" key="8">
    <source>
        <dbReference type="ARBA" id="ARBA00023152"/>
    </source>
</evidence>
<dbReference type="GO" id="GO:0003872">
    <property type="term" value="F:6-phosphofructokinase activity"/>
    <property type="evidence" value="ECO:0007669"/>
    <property type="project" value="InterPro"/>
</dbReference>
<reference evidence="12 13" key="1">
    <citation type="journal article" date="2016" name="Nat. Commun.">
        <title>Thousands of microbial genomes shed light on interconnected biogeochemical processes in an aquifer system.</title>
        <authorList>
            <person name="Anantharaman K."/>
            <person name="Brown C.T."/>
            <person name="Hug L.A."/>
            <person name="Sharon I."/>
            <person name="Castelle C.J."/>
            <person name="Probst A.J."/>
            <person name="Thomas B.C."/>
            <person name="Singh A."/>
            <person name="Wilkins M.J."/>
            <person name="Karaoz U."/>
            <person name="Brodie E.L."/>
            <person name="Williams K.H."/>
            <person name="Hubbard S.S."/>
            <person name="Banfield J.F."/>
        </authorList>
    </citation>
    <scope>NUCLEOTIDE SEQUENCE [LARGE SCALE GENOMIC DNA]</scope>
</reference>
<dbReference type="Gene3D" id="3.40.50.460">
    <property type="entry name" value="Phosphofructokinase domain"/>
    <property type="match status" value="1"/>
</dbReference>
<evidence type="ECO:0000256" key="3">
    <source>
        <dbReference type="ARBA" id="ARBA00022490"/>
    </source>
</evidence>
<keyword evidence="3" id="KW-0963">Cytoplasm</keyword>
<dbReference type="InterPro" id="IPR000023">
    <property type="entry name" value="Phosphofructokinase_dom"/>
</dbReference>
<dbReference type="PRINTS" id="PR00476">
    <property type="entry name" value="PHFRCTKINASE"/>
</dbReference>
<accession>A0A1F4SMU0</accession>
<dbReference type="GO" id="GO:0047334">
    <property type="term" value="F:diphosphate-fructose-6-phosphate 1-phosphotransferase activity"/>
    <property type="evidence" value="ECO:0007669"/>
    <property type="project" value="UniProtKB-EC"/>
</dbReference>
<dbReference type="GO" id="GO:0009749">
    <property type="term" value="P:response to glucose"/>
    <property type="evidence" value="ECO:0007669"/>
    <property type="project" value="TreeGrafter"/>
</dbReference>
<sequence length="432" mass="47902">MQFVPIERGNANSQFMQQMRKKGLRVAFVHSGGPASGGNRIFSVAARQFIQSEIPVIAFLNGFKNPLKVEINKLTKGVHFIPANEELIRRGMIENALLFKTARDNPGKLSEDLEIKAPEDLNNLEKMAGIDKVLDVLEALRIGALGSFGGDDTLKVSNYVNLRAQMRSSDRLFRGTVHGPKTIDNDLPGIPWTYGYFSALDAAISSIDGFYHDGIATDVYHVIKLMGRNAGWITSGVVMNGRIAKACIPEELKGGVFDLHNFIEETVDIVIEREKRGVGGGVICIAEGLIDRLPKAMTQDAQKDEHGHTLFLAMHLEEAIAKYCGERYRVKTGKKKDFKAHELGHQLRQVAPSSYDQVLTAQIGLGLFDLIANGQFGRMISVHDAPDGTNNMGLYSIGYEELIDSMTLKVITRNIDPNSDYFRLYKTMQNMI</sequence>
<dbReference type="Proteomes" id="UP000178417">
    <property type="component" value="Unassembled WGS sequence"/>
</dbReference>
<keyword evidence="8" id="KW-0324">Glycolysis</keyword>
<name>A0A1F4SMU0_UNCSA</name>
<dbReference type="Pfam" id="PF00365">
    <property type="entry name" value="PFK"/>
    <property type="match status" value="1"/>
</dbReference>
<evidence type="ECO:0000259" key="11">
    <source>
        <dbReference type="Pfam" id="PF00365"/>
    </source>
</evidence>
<comment type="similarity">
    <text evidence="9">Belongs to the phosphofructokinase type A (PFKA) family.</text>
</comment>
<evidence type="ECO:0000256" key="9">
    <source>
        <dbReference type="ARBA" id="ARBA00038478"/>
    </source>
</evidence>
<organism evidence="12 13">
    <name type="scientific">candidate division WOR-1 bacterium RIFOXYB2_FULL_37_13</name>
    <dbReference type="NCBI Taxonomy" id="1802579"/>
    <lineage>
        <taxon>Bacteria</taxon>
        <taxon>Bacillati</taxon>
        <taxon>Saganbacteria</taxon>
    </lineage>
</organism>
<feature type="domain" description="Phosphofructokinase" evidence="11">
    <location>
        <begin position="25"/>
        <end position="370"/>
    </location>
</feature>
<dbReference type="GO" id="GO:0006002">
    <property type="term" value="P:fructose 6-phosphate metabolic process"/>
    <property type="evidence" value="ECO:0007669"/>
    <property type="project" value="InterPro"/>
</dbReference>
<dbReference type="GO" id="GO:0005829">
    <property type="term" value="C:cytosol"/>
    <property type="evidence" value="ECO:0007669"/>
    <property type="project" value="TreeGrafter"/>
</dbReference>